<dbReference type="EMBL" id="JAADYS010000697">
    <property type="protein sequence ID" value="KAF4467765.1"/>
    <property type="molecule type" value="Genomic_DNA"/>
</dbReference>
<evidence type="ECO:0000313" key="2">
    <source>
        <dbReference type="EMBL" id="KAF4467765.1"/>
    </source>
</evidence>
<reference evidence="2 3" key="1">
    <citation type="submission" date="2020-01" db="EMBL/GenBank/DDBJ databases">
        <title>Identification and distribution of gene clusters putatively required for synthesis of sphingolipid metabolism inhibitors in phylogenetically diverse species of the filamentous fungus Fusarium.</title>
        <authorList>
            <person name="Kim H.-S."/>
            <person name="Busman M."/>
            <person name="Brown D.W."/>
            <person name="Divon H."/>
            <person name="Uhlig S."/>
            <person name="Proctor R.H."/>
        </authorList>
    </citation>
    <scope>NUCLEOTIDE SEQUENCE [LARGE SCALE GENOMIC DNA]</scope>
    <source>
        <strain evidence="2 3">NRRL 20459</strain>
    </source>
</reference>
<protein>
    <recommendedName>
        <fullName evidence="1">DUF7918 domain-containing protein</fullName>
    </recommendedName>
</protein>
<dbReference type="AlphaFoldDB" id="A0A8H4LG70"/>
<dbReference type="InterPro" id="IPR057678">
    <property type="entry name" value="DUF7918"/>
</dbReference>
<dbReference type="PANTHER" id="PTHR36223">
    <property type="entry name" value="BETA-LACTAMASE-TYPE TRANSPEPTIDASE FOLD DOMAIN CONTAINING PROTEIN"/>
    <property type="match status" value="1"/>
</dbReference>
<evidence type="ECO:0000313" key="3">
    <source>
        <dbReference type="Proteomes" id="UP000554235"/>
    </source>
</evidence>
<feature type="domain" description="DUF7918" evidence="1">
    <location>
        <begin position="10"/>
        <end position="239"/>
    </location>
</feature>
<proteinExistence type="predicted"/>
<keyword evidence="3" id="KW-1185">Reference proteome</keyword>
<evidence type="ECO:0000259" key="1">
    <source>
        <dbReference type="Pfam" id="PF25534"/>
    </source>
</evidence>
<name>A0A8H4LG70_9HYPO</name>
<comment type="caution">
    <text evidence="2">The sequence shown here is derived from an EMBL/GenBank/DDBJ whole genome shotgun (WGS) entry which is preliminary data.</text>
</comment>
<dbReference type="PANTHER" id="PTHR36223:SF1">
    <property type="entry name" value="TRANSCRIPTION ELONGATION FACTOR EAF N-TERMINAL DOMAIN-CONTAINING PROTEIN"/>
    <property type="match status" value="1"/>
</dbReference>
<dbReference type="Pfam" id="PF25534">
    <property type="entry name" value="DUF7918"/>
    <property type="match status" value="1"/>
</dbReference>
<gene>
    <name evidence="2" type="ORF">FALBO_5360</name>
</gene>
<organism evidence="2 3">
    <name type="scientific">Fusarium albosuccineum</name>
    <dbReference type="NCBI Taxonomy" id="1237068"/>
    <lineage>
        <taxon>Eukaryota</taxon>
        <taxon>Fungi</taxon>
        <taxon>Dikarya</taxon>
        <taxon>Ascomycota</taxon>
        <taxon>Pezizomycotina</taxon>
        <taxon>Sordariomycetes</taxon>
        <taxon>Hypocreomycetidae</taxon>
        <taxon>Hypocreales</taxon>
        <taxon>Nectriaceae</taxon>
        <taxon>Fusarium</taxon>
        <taxon>Fusarium decemcellulare species complex</taxon>
    </lineage>
</organism>
<accession>A0A8H4LG70</accession>
<sequence length="317" mass="35787">MAVLAGTPHVSARVRVAGEVTTEYEALDDCQIADTNDAASSTSHCYIESKTGAEFSVEVTIAPDFPFAREHDTVAAHVYIDGGWVSSALVEKHFLHFFQQPYTMEISYAKCRTETDGPLVLKNFAFAPITRTDTTSHDKVASDAQRAKWLGTIRVKIFTAKYEGTEDWRTVPVYREKDMEFSEKAMKGRELSHGTCLTESTREPPAKASKLSDYKLLGTFIFYYRSHEALRHEMIIPRSPSPIASKPPERDPIEEGLSLLSEDEVRRLAAERLRDMQVKREPRRVKREGESTPILQVRPLKAIKLDDGTEVFDLTDD</sequence>
<dbReference type="Proteomes" id="UP000554235">
    <property type="component" value="Unassembled WGS sequence"/>
</dbReference>
<dbReference type="OrthoDB" id="3364132at2759"/>